<evidence type="ECO:0000313" key="1">
    <source>
        <dbReference type="EMBL" id="MDQ0019355.1"/>
    </source>
</evidence>
<dbReference type="EMBL" id="JAUSSJ010000001">
    <property type="protein sequence ID" value="MDQ0019355.1"/>
    <property type="molecule type" value="Genomic_DNA"/>
</dbReference>
<dbReference type="InterPro" id="IPR046702">
    <property type="entry name" value="DUF6572"/>
</dbReference>
<dbReference type="Pfam" id="PF20212">
    <property type="entry name" value="DUF6572"/>
    <property type="match status" value="1"/>
</dbReference>
<proteinExistence type="predicted"/>
<dbReference type="RefSeq" id="WP_307618149.1">
    <property type="nucleotide sequence ID" value="NZ_JAUSSJ010000001.1"/>
</dbReference>
<evidence type="ECO:0000313" key="2">
    <source>
        <dbReference type="Proteomes" id="UP001244623"/>
    </source>
</evidence>
<reference evidence="1 2" key="1">
    <citation type="submission" date="2023-07" db="EMBL/GenBank/DDBJ databases">
        <title>Sorghum-associated microbial communities from plants grown in Nebraska, USA.</title>
        <authorList>
            <person name="Schachtman D."/>
        </authorList>
    </citation>
    <scope>NUCLEOTIDE SEQUENCE [LARGE SCALE GENOMIC DNA]</scope>
    <source>
        <strain evidence="1 2">CC49</strain>
    </source>
</reference>
<comment type="caution">
    <text evidence="1">The sequence shown here is derived from an EMBL/GenBank/DDBJ whole genome shotgun (WGS) entry which is preliminary data.</text>
</comment>
<protein>
    <submittedName>
        <fullName evidence="1">Uncharacterized protein</fullName>
    </submittedName>
</protein>
<accession>A0ABT9T8D2</accession>
<keyword evidence="2" id="KW-1185">Reference proteome</keyword>
<dbReference type="Proteomes" id="UP001244623">
    <property type="component" value="Unassembled WGS sequence"/>
</dbReference>
<organism evidence="1 2">
    <name type="scientific">[Curtobacterium] plantarum</name>
    <dbReference type="NCBI Taxonomy" id="221276"/>
    <lineage>
        <taxon>Bacteria</taxon>
        <taxon>Pseudomonadati</taxon>
        <taxon>Pseudomonadota</taxon>
        <taxon>Gammaproteobacteria</taxon>
        <taxon>Enterobacterales</taxon>
        <taxon>Erwiniaceae</taxon>
        <taxon>Pantoea</taxon>
    </lineage>
</organism>
<sequence>MSIQDVKTIDSIGIPNDSQDTVSLAISDRLVWGEPIEEHLYTLQEKINSYVAFIESGELYDAFPESKGKSVKIIEVYFKYDLPEQDFYFLKQVSDMLKSINIGLKYKVLQ</sequence>
<gene>
    <name evidence="1" type="ORF">J2X94_001483</name>
</gene>
<name>A0ABT9T8D2_9GAMM</name>